<sequence>MRGQRGSCPCRLRLPKASRIFFFSVVHRSYRKCHANSNGWVRVGKGRGHNQGTSQRHDALLNASSKHSAR</sequence>
<evidence type="ECO:0000256" key="1">
    <source>
        <dbReference type="SAM" id="MobiDB-lite"/>
    </source>
</evidence>
<dbReference type="EMBL" id="JXSL01000020">
    <property type="protein sequence ID" value="KIM00302.1"/>
    <property type="molecule type" value="Genomic_DNA"/>
</dbReference>
<accession>A0A0C2V5F4</accession>
<dbReference type="Proteomes" id="UP000031971">
    <property type="component" value="Unassembled WGS sequence"/>
</dbReference>
<protein>
    <submittedName>
        <fullName evidence="2">Uncharacterized protein</fullName>
    </submittedName>
</protein>
<reference evidence="2 3" key="1">
    <citation type="submission" date="2015-01" db="EMBL/GenBank/DDBJ databases">
        <title>Genome Sequence of Magnetospirillum magnetotacticum Strain MS-1.</title>
        <authorList>
            <person name="Marinov G.K."/>
            <person name="Smalley M.D."/>
            <person name="DeSalvo G."/>
        </authorList>
    </citation>
    <scope>NUCLEOTIDE SEQUENCE [LARGE SCALE GENOMIC DNA]</scope>
    <source>
        <strain evidence="2 3">MS-1</strain>
    </source>
</reference>
<comment type="caution">
    <text evidence="2">The sequence shown here is derived from an EMBL/GenBank/DDBJ whole genome shotgun (WGS) entry which is preliminary data.</text>
</comment>
<dbReference type="AlphaFoldDB" id="A0A0C2V5F4"/>
<organism evidence="2 3">
    <name type="scientific">Paramagnetospirillum magnetotacticum MS-1</name>
    <dbReference type="NCBI Taxonomy" id="272627"/>
    <lineage>
        <taxon>Bacteria</taxon>
        <taxon>Pseudomonadati</taxon>
        <taxon>Pseudomonadota</taxon>
        <taxon>Alphaproteobacteria</taxon>
        <taxon>Rhodospirillales</taxon>
        <taxon>Magnetospirillaceae</taxon>
        <taxon>Paramagnetospirillum</taxon>
    </lineage>
</organism>
<proteinExistence type="predicted"/>
<evidence type="ECO:0000313" key="3">
    <source>
        <dbReference type="Proteomes" id="UP000031971"/>
    </source>
</evidence>
<gene>
    <name evidence="2" type="ORF">CCC_03090</name>
</gene>
<dbReference type="STRING" id="272627.CCC_03090"/>
<name>A0A0C2V5F4_PARME</name>
<feature type="region of interest" description="Disordered" evidence="1">
    <location>
        <begin position="40"/>
        <end position="70"/>
    </location>
</feature>
<keyword evidence="3" id="KW-1185">Reference proteome</keyword>
<evidence type="ECO:0000313" key="2">
    <source>
        <dbReference type="EMBL" id="KIM00302.1"/>
    </source>
</evidence>